<dbReference type="Proteomes" id="UP001549146">
    <property type="component" value="Unassembled WGS sequence"/>
</dbReference>
<comment type="caution">
    <text evidence="6">The sequence shown here is derived from an EMBL/GenBank/DDBJ whole genome shotgun (WGS) entry which is preliminary data.</text>
</comment>
<dbReference type="InterPro" id="IPR000792">
    <property type="entry name" value="Tscrpt_reg_LuxR_C"/>
</dbReference>
<dbReference type="PROSITE" id="PS50043">
    <property type="entry name" value="HTH_LUXR_2"/>
    <property type="match status" value="1"/>
</dbReference>
<evidence type="ECO:0000256" key="1">
    <source>
        <dbReference type="ARBA" id="ARBA00022553"/>
    </source>
</evidence>
<evidence type="ECO:0000259" key="5">
    <source>
        <dbReference type="PROSITE" id="PS50110"/>
    </source>
</evidence>
<feature type="domain" description="HTH luxR-type" evidence="4">
    <location>
        <begin position="139"/>
        <end position="204"/>
    </location>
</feature>
<name>A0ABV2LTH1_9FLAO</name>
<evidence type="ECO:0000313" key="7">
    <source>
        <dbReference type="Proteomes" id="UP001549146"/>
    </source>
</evidence>
<dbReference type="PROSITE" id="PS50110">
    <property type="entry name" value="RESPONSE_REGULATORY"/>
    <property type="match status" value="1"/>
</dbReference>
<organism evidence="6 7">
    <name type="scientific">Moheibacter stercoris</name>
    <dbReference type="NCBI Taxonomy" id="1628251"/>
    <lineage>
        <taxon>Bacteria</taxon>
        <taxon>Pseudomonadati</taxon>
        <taxon>Bacteroidota</taxon>
        <taxon>Flavobacteriia</taxon>
        <taxon>Flavobacteriales</taxon>
        <taxon>Weeksellaceae</taxon>
        <taxon>Moheibacter</taxon>
    </lineage>
</organism>
<proteinExistence type="predicted"/>
<dbReference type="InterPro" id="IPR001789">
    <property type="entry name" value="Sig_transdc_resp-reg_receiver"/>
</dbReference>
<dbReference type="Gene3D" id="1.10.10.10">
    <property type="entry name" value="Winged helix-like DNA-binding domain superfamily/Winged helix DNA-binding domain"/>
    <property type="match status" value="1"/>
</dbReference>
<dbReference type="InterPro" id="IPR011006">
    <property type="entry name" value="CheY-like_superfamily"/>
</dbReference>
<dbReference type="InterPro" id="IPR051015">
    <property type="entry name" value="EvgA-like"/>
</dbReference>
<dbReference type="Pfam" id="PF00196">
    <property type="entry name" value="GerE"/>
    <property type="match status" value="1"/>
</dbReference>
<feature type="modified residue" description="4-aspartylphosphate" evidence="3">
    <location>
        <position position="52"/>
    </location>
</feature>
<evidence type="ECO:0000313" key="6">
    <source>
        <dbReference type="EMBL" id="MET3730817.1"/>
    </source>
</evidence>
<dbReference type="GO" id="GO:0003677">
    <property type="term" value="F:DNA binding"/>
    <property type="evidence" value="ECO:0007669"/>
    <property type="project" value="UniProtKB-KW"/>
</dbReference>
<accession>A0ABV2LTH1</accession>
<protein>
    <submittedName>
        <fullName evidence="6">DNA-binding NarL/FixJ family response regulator</fullName>
    </submittedName>
</protein>
<dbReference type="RefSeq" id="WP_354506351.1">
    <property type="nucleotide sequence ID" value="NZ_JBEPMO010000001.1"/>
</dbReference>
<keyword evidence="2 6" id="KW-0238">DNA-binding</keyword>
<dbReference type="SMART" id="SM00421">
    <property type="entry name" value="HTH_LUXR"/>
    <property type="match status" value="1"/>
</dbReference>
<dbReference type="SUPFAM" id="SSF46894">
    <property type="entry name" value="C-terminal effector domain of the bipartite response regulators"/>
    <property type="match status" value="1"/>
</dbReference>
<dbReference type="PRINTS" id="PR00038">
    <property type="entry name" value="HTHLUXR"/>
</dbReference>
<evidence type="ECO:0000259" key="4">
    <source>
        <dbReference type="PROSITE" id="PS50043"/>
    </source>
</evidence>
<sequence length="211" mass="24258">MHFIIADDHPLSLLGTQVLVESMGYVVLETCKNGQSAWNAISRLKPDVVILDISMPEISGLELSEKIRLHQLETKIILLTSHKELSIFKKAEELNINAYLLKEYALEELRQCITHLKTHDKYISQRIKNDLEKDVNFQKDEAMNQLSFSEKKVFELITQQKTTKEIAELLFLSEKTIETHRASIIRKLGLKSERNALLKFAAQLQSNQAKI</sequence>
<keyword evidence="1 3" id="KW-0597">Phosphoprotein</keyword>
<dbReference type="SMART" id="SM00448">
    <property type="entry name" value="REC"/>
    <property type="match status" value="1"/>
</dbReference>
<dbReference type="CDD" id="cd06170">
    <property type="entry name" value="LuxR_C_like"/>
    <property type="match status" value="1"/>
</dbReference>
<gene>
    <name evidence="6" type="ORF">ABID46_000369</name>
</gene>
<evidence type="ECO:0000256" key="2">
    <source>
        <dbReference type="ARBA" id="ARBA00023125"/>
    </source>
</evidence>
<dbReference type="InterPro" id="IPR036388">
    <property type="entry name" value="WH-like_DNA-bd_sf"/>
</dbReference>
<dbReference type="InterPro" id="IPR016032">
    <property type="entry name" value="Sig_transdc_resp-reg_C-effctor"/>
</dbReference>
<dbReference type="Pfam" id="PF00072">
    <property type="entry name" value="Response_reg"/>
    <property type="match status" value="1"/>
</dbReference>
<evidence type="ECO:0000256" key="3">
    <source>
        <dbReference type="PROSITE-ProRule" id="PRU00169"/>
    </source>
</evidence>
<dbReference type="EMBL" id="JBEPMO010000001">
    <property type="protein sequence ID" value="MET3730817.1"/>
    <property type="molecule type" value="Genomic_DNA"/>
</dbReference>
<dbReference type="CDD" id="cd17535">
    <property type="entry name" value="REC_NarL-like"/>
    <property type="match status" value="1"/>
</dbReference>
<keyword evidence="7" id="KW-1185">Reference proteome</keyword>
<dbReference type="PANTHER" id="PTHR45566">
    <property type="entry name" value="HTH-TYPE TRANSCRIPTIONAL REGULATOR YHJB-RELATED"/>
    <property type="match status" value="1"/>
</dbReference>
<feature type="domain" description="Response regulatory" evidence="5">
    <location>
        <begin position="2"/>
        <end position="117"/>
    </location>
</feature>
<dbReference type="Gene3D" id="3.40.50.2300">
    <property type="match status" value="1"/>
</dbReference>
<dbReference type="PANTHER" id="PTHR45566:SF2">
    <property type="entry name" value="NARL SUBFAMILY"/>
    <property type="match status" value="1"/>
</dbReference>
<dbReference type="SUPFAM" id="SSF52172">
    <property type="entry name" value="CheY-like"/>
    <property type="match status" value="1"/>
</dbReference>
<reference evidence="6 7" key="1">
    <citation type="submission" date="2024-06" db="EMBL/GenBank/DDBJ databases">
        <title>Genomic Encyclopedia of Type Strains, Phase IV (KMG-IV): sequencing the most valuable type-strain genomes for metagenomic binning, comparative biology and taxonomic classification.</title>
        <authorList>
            <person name="Goeker M."/>
        </authorList>
    </citation>
    <scope>NUCLEOTIDE SEQUENCE [LARGE SCALE GENOMIC DNA]</scope>
    <source>
        <strain evidence="6 7">DSM 29388</strain>
    </source>
</reference>
<dbReference type="InterPro" id="IPR058245">
    <property type="entry name" value="NreC/VraR/RcsB-like_REC"/>
</dbReference>